<dbReference type="EMBL" id="BSYO01000007">
    <property type="protein sequence ID" value="GMH07053.1"/>
    <property type="molecule type" value="Genomic_DNA"/>
</dbReference>
<dbReference type="InterPro" id="IPR012337">
    <property type="entry name" value="RNaseH-like_sf"/>
</dbReference>
<name>A0AAD3S9H3_NEPGR</name>
<protein>
    <submittedName>
        <fullName evidence="1">Uncharacterized protein</fullName>
    </submittedName>
</protein>
<dbReference type="AlphaFoldDB" id="A0AAD3S9H3"/>
<proteinExistence type="predicted"/>
<sequence>MQTPKNIQEMVREDYVEKEAAEEKSKFEIRDVWAHNLKDVFTIITEIVDVYPYVAVHSVSPGVGTCPVAIFKNSADYNYEAFKGNVNNSKLIQLGLSFFNEEGTLPTDENGKFLIWQFNFRGFDVAKDVYTIGRIELPKQSGIDYKNNDKMGIDLSRFGELLMPSGIVLNDEVRWVAFHSAYDFGYLLKVLTGKSLPDSQEKFLELANVFFPVVYDIRHLMKFCDGAHDGLNKLAEPLGMEMIDTCHQAGKRSLLACRAFMKLKDKFFNGSPEQYAGALYGLGEEED</sequence>
<comment type="caution">
    <text evidence="1">The sequence shown here is derived from an EMBL/GenBank/DDBJ whole genome shotgun (WGS) entry which is preliminary data.</text>
</comment>
<evidence type="ECO:0000313" key="2">
    <source>
        <dbReference type="Proteomes" id="UP001279734"/>
    </source>
</evidence>
<dbReference type="Proteomes" id="UP001279734">
    <property type="component" value="Unassembled WGS sequence"/>
</dbReference>
<dbReference type="GO" id="GO:0004535">
    <property type="term" value="F:poly(A)-specific ribonuclease activity"/>
    <property type="evidence" value="ECO:0007669"/>
    <property type="project" value="InterPro"/>
</dbReference>
<dbReference type="PANTHER" id="PTHR10797">
    <property type="entry name" value="CCR4-NOT TRANSCRIPTION COMPLEX SUBUNIT"/>
    <property type="match status" value="1"/>
</dbReference>
<organism evidence="1 2">
    <name type="scientific">Nepenthes gracilis</name>
    <name type="common">Slender pitcher plant</name>
    <dbReference type="NCBI Taxonomy" id="150966"/>
    <lineage>
        <taxon>Eukaryota</taxon>
        <taxon>Viridiplantae</taxon>
        <taxon>Streptophyta</taxon>
        <taxon>Embryophyta</taxon>
        <taxon>Tracheophyta</taxon>
        <taxon>Spermatophyta</taxon>
        <taxon>Magnoliopsida</taxon>
        <taxon>eudicotyledons</taxon>
        <taxon>Gunneridae</taxon>
        <taxon>Pentapetalae</taxon>
        <taxon>Caryophyllales</taxon>
        <taxon>Nepenthaceae</taxon>
        <taxon>Nepenthes</taxon>
    </lineage>
</organism>
<dbReference type="InterPro" id="IPR036397">
    <property type="entry name" value="RNaseH_sf"/>
</dbReference>
<keyword evidence="2" id="KW-1185">Reference proteome</keyword>
<gene>
    <name evidence="1" type="ORF">Nepgr_008893</name>
</gene>
<evidence type="ECO:0000313" key="1">
    <source>
        <dbReference type="EMBL" id="GMH07053.1"/>
    </source>
</evidence>
<dbReference type="Gene3D" id="3.30.420.10">
    <property type="entry name" value="Ribonuclease H-like superfamily/Ribonuclease H"/>
    <property type="match status" value="1"/>
</dbReference>
<dbReference type="GO" id="GO:0003676">
    <property type="term" value="F:nucleic acid binding"/>
    <property type="evidence" value="ECO:0007669"/>
    <property type="project" value="InterPro"/>
</dbReference>
<dbReference type="GO" id="GO:0030014">
    <property type="term" value="C:CCR4-NOT complex"/>
    <property type="evidence" value="ECO:0007669"/>
    <property type="project" value="InterPro"/>
</dbReference>
<dbReference type="SUPFAM" id="SSF53098">
    <property type="entry name" value="Ribonuclease H-like"/>
    <property type="match status" value="1"/>
</dbReference>
<accession>A0AAD3S9H3</accession>
<reference evidence="1" key="1">
    <citation type="submission" date="2023-05" db="EMBL/GenBank/DDBJ databases">
        <title>Nepenthes gracilis genome sequencing.</title>
        <authorList>
            <person name="Fukushima K."/>
        </authorList>
    </citation>
    <scope>NUCLEOTIDE SEQUENCE</scope>
    <source>
        <strain evidence="1">SING2019-196</strain>
    </source>
</reference>
<dbReference type="InterPro" id="IPR039637">
    <property type="entry name" value="CNOT7/CNOT8/Pop2"/>
</dbReference>